<evidence type="ECO:0000259" key="1">
    <source>
        <dbReference type="Pfam" id="PF03819"/>
    </source>
</evidence>
<accession>A0A9X7W2S7</accession>
<dbReference type="Gene3D" id="1.10.287.1080">
    <property type="entry name" value="MazG-like"/>
    <property type="match status" value="1"/>
</dbReference>
<evidence type="ECO:0000313" key="2">
    <source>
        <dbReference type="EMBL" id="QSO49304.1"/>
    </source>
</evidence>
<reference evidence="2 3" key="1">
    <citation type="submission" date="2021-02" db="EMBL/GenBank/DDBJ databases">
        <title>Alicyclobacillus curvatus sp. nov. and Alicyclobacillus mengziensis sp. nov., two acidophilic bacteria isolated from acid mine drainage.</title>
        <authorList>
            <person name="Huang Y."/>
        </authorList>
    </citation>
    <scope>NUCLEOTIDE SEQUENCE [LARGE SCALE GENOMIC DNA]</scope>
    <source>
        <strain evidence="2 3">S30H14</strain>
    </source>
</reference>
<organism evidence="2 3">
    <name type="scientific">Alicyclobacillus mengziensis</name>
    <dbReference type="NCBI Taxonomy" id="2931921"/>
    <lineage>
        <taxon>Bacteria</taxon>
        <taxon>Bacillati</taxon>
        <taxon>Bacillota</taxon>
        <taxon>Bacilli</taxon>
        <taxon>Bacillales</taxon>
        <taxon>Alicyclobacillaceae</taxon>
        <taxon>Alicyclobacillus</taxon>
    </lineage>
</organism>
<dbReference type="InterPro" id="IPR004518">
    <property type="entry name" value="MazG-like_dom"/>
</dbReference>
<gene>
    <name evidence="2" type="ORF">JZ786_10490</name>
</gene>
<dbReference type="KEGG" id="afx:JZ786_10490"/>
<keyword evidence="3" id="KW-1185">Reference proteome</keyword>
<dbReference type="AlphaFoldDB" id="A0A9X7W2S7"/>
<dbReference type="SUPFAM" id="SSF101386">
    <property type="entry name" value="all-alpha NTP pyrophosphatases"/>
    <property type="match status" value="1"/>
</dbReference>
<dbReference type="RefSeq" id="WP_206658617.1">
    <property type="nucleotide sequence ID" value="NZ_CP071182.1"/>
</dbReference>
<name>A0A9X7W2S7_9BACL</name>
<feature type="domain" description="NTP pyrophosphohydrolase MazG-like" evidence="1">
    <location>
        <begin position="41"/>
        <end position="97"/>
    </location>
</feature>
<dbReference type="EMBL" id="CP071182">
    <property type="protein sequence ID" value="QSO49304.1"/>
    <property type="molecule type" value="Genomic_DNA"/>
</dbReference>
<proteinExistence type="predicted"/>
<protein>
    <recommendedName>
        <fullName evidence="1">NTP pyrophosphohydrolase MazG-like domain-containing protein</fullName>
    </recommendedName>
</protein>
<evidence type="ECO:0000313" key="3">
    <source>
        <dbReference type="Proteomes" id="UP000663505"/>
    </source>
</evidence>
<dbReference type="CDD" id="cd11542">
    <property type="entry name" value="NTP-PPase_u5"/>
    <property type="match status" value="1"/>
</dbReference>
<sequence length="105" mass="11836">MTNEELRSALQFMMDQVHQTAVSKGWYEQPVAFTTHIALAHSELSEALEADRKNHGRDKVAEELADVLIRTLDMAAAHNLDLAGALVEKMEKNKSRSYRHGGLKY</sequence>
<dbReference type="Pfam" id="PF03819">
    <property type="entry name" value="MazG"/>
    <property type="match status" value="1"/>
</dbReference>
<dbReference type="Proteomes" id="UP000663505">
    <property type="component" value="Chromosome"/>
</dbReference>